<dbReference type="Proteomes" id="UP000547458">
    <property type="component" value="Unassembled WGS sequence"/>
</dbReference>
<organism evidence="1 2">
    <name type="scientific">Arthrobacter pigmenti</name>
    <dbReference type="NCBI Taxonomy" id="271432"/>
    <lineage>
        <taxon>Bacteria</taxon>
        <taxon>Bacillati</taxon>
        <taxon>Actinomycetota</taxon>
        <taxon>Actinomycetes</taxon>
        <taxon>Micrococcales</taxon>
        <taxon>Micrococcaceae</taxon>
        <taxon>Arthrobacter</taxon>
    </lineage>
</organism>
<reference evidence="1 2" key="1">
    <citation type="submission" date="2020-03" db="EMBL/GenBank/DDBJ databases">
        <title>Sequencing the genomes of 1000 actinobacteria strains.</title>
        <authorList>
            <person name="Klenk H.-P."/>
        </authorList>
    </citation>
    <scope>NUCLEOTIDE SEQUENCE [LARGE SCALE GENOMIC DNA]</scope>
    <source>
        <strain evidence="1 2">DSM 16403</strain>
    </source>
</reference>
<dbReference type="EMBL" id="JAATJL010000001">
    <property type="protein sequence ID" value="NJC23216.1"/>
    <property type="molecule type" value="Genomic_DNA"/>
</dbReference>
<evidence type="ECO:0008006" key="3">
    <source>
        <dbReference type="Google" id="ProtNLM"/>
    </source>
</evidence>
<gene>
    <name evidence="1" type="ORF">BJ994_002292</name>
</gene>
<proteinExistence type="predicted"/>
<evidence type="ECO:0000313" key="2">
    <source>
        <dbReference type="Proteomes" id="UP000547458"/>
    </source>
</evidence>
<dbReference type="RefSeq" id="WP_167994263.1">
    <property type="nucleotide sequence ID" value="NZ_JAATJL010000001.1"/>
</dbReference>
<evidence type="ECO:0000313" key="1">
    <source>
        <dbReference type="EMBL" id="NJC23216.1"/>
    </source>
</evidence>
<comment type="caution">
    <text evidence="1">The sequence shown here is derived from an EMBL/GenBank/DDBJ whole genome shotgun (WGS) entry which is preliminary data.</text>
</comment>
<dbReference type="AlphaFoldDB" id="A0A846RW11"/>
<name>A0A846RW11_9MICC</name>
<accession>A0A846RW11</accession>
<keyword evidence="2" id="KW-1185">Reference proteome</keyword>
<protein>
    <recommendedName>
        <fullName evidence="3">DUF2797 domain-containing protein</fullName>
    </recommendedName>
</protein>
<sequence>MTLATPKGAAASLPLPSRELFGFRVYGAPGQRYCLGYAHSLGPTERRSFSCPTQTTAERGYQCGPCFARDDFRFMHDVHRSGLAPEGLAAYLAQEHWLYVATFADGSTKIGTASNRSKWTRLAEQGAVVARYVAHADNGRIVRVLEDAVTRHAGLPQAVRSAVKTAGLSRPLAEGRLDQANEEHTSAVRDLLREGIELDGYREVKEQWDPPESWKQVLAARAPVYARSLEGGEHGGIVTALLGQSALLELPEGRFLLDLSRLRGKRLELGEFRSPPIAVQDELF</sequence>